<feature type="coiled-coil region" evidence="1">
    <location>
        <begin position="1020"/>
        <end position="1100"/>
    </location>
</feature>
<keyword evidence="1" id="KW-0175">Coiled coil</keyword>
<dbReference type="EMBL" id="BK015158">
    <property type="protein sequence ID" value="DAD93347.1"/>
    <property type="molecule type" value="Genomic_DNA"/>
</dbReference>
<feature type="coiled-coil region" evidence="1">
    <location>
        <begin position="1366"/>
        <end position="1393"/>
    </location>
</feature>
<organism evidence="2">
    <name type="scientific">virus sp. ctdtS1</name>
    <dbReference type="NCBI Taxonomy" id="2826808"/>
    <lineage>
        <taxon>Viruses</taxon>
    </lineage>
</organism>
<feature type="coiled-coil region" evidence="1">
    <location>
        <begin position="1199"/>
        <end position="1255"/>
    </location>
</feature>
<proteinExistence type="predicted"/>
<sequence length="1624" mass="182004">MAGLNFDITANNSDFLKKTEEIKKGIREAARIIEEEGKRLEGFDSEVLKMCTNLNKYFDSLLDKIEVMASMLQIGKVELSAPSVKSDGVSVQQLDELRSKNAELTAELEKQREEIRTQQEEWNKLATAIKSNNVTAIEQYKQATNSSSDSVKKAKVELKDLTKDLNENIKYYDKLASQIASYKSILDRLYTAKGKGLTRVQIGDGATALISSELERFKPQLDDVIQKSKEIASQISEQRKRQTELNTVIEQGNAKHLRTRTLIMDAREQLIQMRASGMQNTIQYQQAGEELGKMRLQMKLVNAEMEFLANPNKGLATLKAGLSGAATSASLVVGVMGLFNDKSEKMAELQTKIQSLMGIVVGLEGTYGMLKKSNTVMLAIENVRRKAIIASMALENKAKATNIALTRSEVTAQKAFNLVAKANPYVLLFTAIATVVGGVWLLIDANKRARKELEEFNKSVAETAVTPIAKVEELSIKWNRLGDNLVAKKKFIEDNKKAFNELGLSILDVVDAENLLNNNKGAFISAMIERAKAAQYIKQQEENIRALVEAERNIEATKKLKFEDFSSGGIYISAEERKNSAIAAAQYKYDEIAKKIKEGYALAAKSEEEGSKILDNARIKSTKNAENLVDDYTYKMMTGLDRGKNNFDSFAKNISKGYESLLDKMKDNTTTFSQKISALFSSFFSPDKIIEEGRLTIGERITQLKSDYVNAQNQLKVLRKYNSKATQKEINDAETEVNKIAGIYKKITGKEINNPKEHNSIVDQQKKISELLDKQKLERKRRDEDLENQNIQSYIDTIAEGADKIRRQRDLDNKKEIQDLERQREDYIRTEIELQQKAFDEQENLRAKQRKDYEKQTFDATAVKVDTSAFDSIIGNEQKRQAIDWYKPLLKQYQSYADQRLAIEKQFNDDITLLRKAREKAEKAGDTNEVSKIDRSIAKAISDKGKELMQHDFDILKKSPEYVRAFEDLKNTSSETLKSLLDQLEKVKRAAATVLNPEELREYTSTIQQIIDELDNRNPFQALADNLKTLQQAEKELVEAKKTLDKVNSGEKVASGTTLNKKTGKIDTTYLSAAEALKRYNAAKDKSQKANNNFVKAEKTAKEKVDELANAVKGIGNSISGTSGEIISLIGDVALFTTGTIDGITKVAKTGADAMSAVEKASVILGIISAGIQLMQQLNSILPTADNQYEKFAEKVAEINKLTDAVNEYRIAALEAQQAEANWFSEDNLNNLRDYKELHDEVAEAYKNKAEESQATYQNKSGGGWFTNSWNWFLDNTYGKIWGVDFARKYKEGQTAAVDNLRIETRSRKKGFLGSGIGGRSQETEDLVSWARSNGFGELFDNEGLINKEAANAILNQYGDKLVGQTKETLESLVELREKYDEYLEQLHEYVSSLYEPLVDNFVDSIWDWLDSGKDALASFKEYASDTFRDIANDMLKSIVLSKIFGEGENSYQSKINKAYDDYAKGLIDEVELNRQVSKLTADLMKNAEEQLPAIQGMAENISNTIKDTAGIDITQSESASQSSSQKGFAAMSQDTGEELNGRFTALQISNEEIKNSMLSMLVSMNLISVTVGNNSITLTEIRNLAISSNSYLEDIAGYQKRIINEFGNKLDSINSGIKQFNSK</sequence>
<evidence type="ECO:0000256" key="1">
    <source>
        <dbReference type="SAM" id="Coils"/>
    </source>
</evidence>
<feature type="coiled-coil region" evidence="1">
    <location>
        <begin position="94"/>
        <end position="128"/>
    </location>
</feature>
<name>A0A8S5NGV6_9VIRU</name>
<evidence type="ECO:0000313" key="2">
    <source>
        <dbReference type="EMBL" id="DAD93347.1"/>
    </source>
</evidence>
<accession>A0A8S5NGV6</accession>
<protein>
    <submittedName>
        <fullName evidence="2">Tape measure domain protein</fullName>
    </submittedName>
</protein>
<reference evidence="2" key="1">
    <citation type="journal article" date="2021" name="Proc. Natl. Acad. Sci. U.S.A.">
        <title>A Catalog of Tens of Thousands of Viruses from Human Metagenomes Reveals Hidden Associations with Chronic Diseases.</title>
        <authorList>
            <person name="Tisza M.J."/>
            <person name="Buck C.B."/>
        </authorList>
    </citation>
    <scope>NUCLEOTIDE SEQUENCE</scope>
    <source>
        <strain evidence="2">CtdtS1</strain>
    </source>
</reference>